<dbReference type="Proteomes" id="UP000319663">
    <property type="component" value="Unassembled WGS sequence"/>
</dbReference>
<dbReference type="EMBL" id="VIFY01000221">
    <property type="protein sequence ID" value="TQB68392.1"/>
    <property type="molecule type" value="Genomic_DNA"/>
</dbReference>
<sequence>MVSAPGDFKKPSKASGSIHVIDPKTMTSTRLAFQNFEQPFITHGIDVIEDPADANAVYIFAVNHPSNPEYYEREKPDTDATKARSQIELFHHALNDHSHTYPLSSFYVTNDHFYCEGIARLFEDIVSAAKWSNIIHVQVDELRSADSESGLRATVALDKIHNANGLGHGSPDGKIVITSAMGATLFRAQANETNHTISIPETIPVASQIDNPSYFSDPYRTPSDDASGYLSAGLLRAIDIPRTHTERSAKDGVLVWYLRPKSNLASVVEGSDGWEQNVLFEDDGTNIRSASAAVLVPINPKAEQGKKKAWLFVTGFFSESMIAVNIDL</sequence>
<protein>
    <recommendedName>
        <fullName evidence="3">Serum paraoxonase/arylesterase 2</fullName>
    </recommendedName>
</protein>
<proteinExistence type="predicted"/>
<comment type="caution">
    <text evidence="1">The sequence shown here is derived from an EMBL/GenBank/DDBJ whole genome shotgun (WGS) entry which is preliminary data.</text>
</comment>
<dbReference type="InterPro" id="IPR011042">
    <property type="entry name" value="6-blade_b-propeller_TolB-like"/>
</dbReference>
<reference evidence="1 2" key="1">
    <citation type="submission" date="2019-06" db="EMBL/GenBank/DDBJ databases">
        <title>Wine fermentation using esterase from Monascus purpureus.</title>
        <authorList>
            <person name="Geng C."/>
            <person name="Zhang Y."/>
        </authorList>
    </citation>
    <scope>NUCLEOTIDE SEQUENCE [LARGE SCALE GENOMIC DNA]</scope>
    <source>
        <strain evidence="1">HQ1</strain>
    </source>
</reference>
<organism evidence="1 2">
    <name type="scientific">Monascus purpureus</name>
    <name type="common">Red mold</name>
    <name type="synonym">Monascus anka</name>
    <dbReference type="NCBI Taxonomy" id="5098"/>
    <lineage>
        <taxon>Eukaryota</taxon>
        <taxon>Fungi</taxon>
        <taxon>Dikarya</taxon>
        <taxon>Ascomycota</taxon>
        <taxon>Pezizomycotina</taxon>
        <taxon>Eurotiomycetes</taxon>
        <taxon>Eurotiomycetidae</taxon>
        <taxon>Eurotiales</taxon>
        <taxon>Aspergillaceae</taxon>
        <taxon>Monascus</taxon>
    </lineage>
</organism>
<dbReference type="AlphaFoldDB" id="A0A507QMS3"/>
<dbReference type="PANTHER" id="PTHR11799">
    <property type="entry name" value="PARAOXONASE"/>
    <property type="match status" value="1"/>
</dbReference>
<evidence type="ECO:0008006" key="3">
    <source>
        <dbReference type="Google" id="ProtNLM"/>
    </source>
</evidence>
<dbReference type="PANTHER" id="PTHR11799:SF12">
    <property type="entry name" value="PARAOXONASE-RELATED"/>
    <property type="match status" value="1"/>
</dbReference>
<name>A0A507QMS3_MONPU</name>
<accession>A0A507QMS3</accession>
<dbReference type="STRING" id="5098.A0A507QMS3"/>
<evidence type="ECO:0000313" key="1">
    <source>
        <dbReference type="EMBL" id="TQB68392.1"/>
    </source>
</evidence>
<dbReference type="InterPro" id="IPR051288">
    <property type="entry name" value="Serum_paraoxonase/arylesterase"/>
</dbReference>
<evidence type="ECO:0000313" key="2">
    <source>
        <dbReference type="Proteomes" id="UP000319663"/>
    </source>
</evidence>
<keyword evidence="2" id="KW-1185">Reference proteome</keyword>
<dbReference type="Gene3D" id="2.120.10.30">
    <property type="entry name" value="TolB, C-terminal domain"/>
    <property type="match status" value="1"/>
</dbReference>
<gene>
    <name evidence="1" type="ORF">MPDQ_003535</name>
</gene>